<name>A0AAE1K6G8_PETCI</name>
<evidence type="ECO:0000313" key="1">
    <source>
        <dbReference type="EMBL" id="KAK3864203.1"/>
    </source>
</evidence>
<evidence type="ECO:0000313" key="2">
    <source>
        <dbReference type="Proteomes" id="UP001286313"/>
    </source>
</evidence>
<dbReference type="AlphaFoldDB" id="A0AAE1K6G8"/>
<sequence>MCSERGGRSVTVRLQHDAALMWVPRNRQSRVQTQPQWPPQHDYCIGPTNGPYPRLISWEPGQYRTRVVG</sequence>
<organism evidence="1 2">
    <name type="scientific">Petrolisthes cinctipes</name>
    <name type="common">Flat porcelain crab</name>
    <dbReference type="NCBI Taxonomy" id="88211"/>
    <lineage>
        <taxon>Eukaryota</taxon>
        <taxon>Metazoa</taxon>
        <taxon>Ecdysozoa</taxon>
        <taxon>Arthropoda</taxon>
        <taxon>Crustacea</taxon>
        <taxon>Multicrustacea</taxon>
        <taxon>Malacostraca</taxon>
        <taxon>Eumalacostraca</taxon>
        <taxon>Eucarida</taxon>
        <taxon>Decapoda</taxon>
        <taxon>Pleocyemata</taxon>
        <taxon>Anomura</taxon>
        <taxon>Galatheoidea</taxon>
        <taxon>Porcellanidae</taxon>
        <taxon>Petrolisthes</taxon>
    </lineage>
</organism>
<dbReference type="Proteomes" id="UP001286313">
    <property type="component" value="Unassembled WGS sequence"/>
</dbReference>
<comment type="caution">
    <text evidence="1">The sequence shown here is derived from an EMBL/GenBank/DDBJ whole genome shotgun (WGS) entry which is preliminary data.</text>
</comment>
<protein>
    <submittedName>
        <fullName evidence="1">Uncharacterized protein</fullName>
    </submittedName>
</protein>
<gene>
    <name evidence="1" type="ORF">Pcinc_030097</name>
</gene>
<dbReference type="EMBL" id="JAWQEG010003845">
    <property type="protein sequence ID" value="KAK3864203.1"/>
    <property type="molecule type" value="Genomic_DNA"/>
</dbReference>
<reference evidence="1" key="1">
    <citation type="submission" date="2023-10" db="EMBL/GenBank/DDBJ databases">
        <title>Genome assemblies of two species of porcelain crab, Petrolisthes cinctipes and Petrolisthes manimaculis (Anomura: Porcellanidae).</title>
        <authorList>
            <person name="Angst P."/>
        </authorList>
    </citation>
    <scope>NUCLEOTIDE SEQUENCE</scope>
    <source>
        <strain evidence="1">PB745_01</strain>
        <tissue evidence="1">Gill</tissue>
    </source>
</reference>
<accession>A0AAE1K6G8</accession>
<proteinExistence type="predicted"/>
<keyword evidence="2" id="KW-1185">Reference proteome</keyword>